<feature type="region of interest" description="Disordered" evidence="1">
    <location>
        <begin position="291"/>
        <end position="314"/>
    </location>
</feature>
<organism evidence="2 3">
    <name type="scientific">Yasminevirus sp. GU-2018</name>
    <dbReference type="NCBI Taxonomy" id="2420051"/>
    <lineage>
        <taxon>Viruses</taxon>
        <taxon>Varidnaviria</taxon>
        <taxon>Bamfordvirae</taxon>
        <taxon>Nucleocytoviricota</taxon>
        <taxon>Megaviricetes</taxon>
        <taxon>Imitervirales</taxon>
        <taxon>Mimiviridae</taxon>
        <taxon>Klosneuvirinae</taxon>
        <taxon>Yasminevirus</taxon>
        <taxon>Yasminevirus saudimassiliense</taxon>
    </lineage>
</organism>
<feature type="compositionally biased region" description="Basic and acidic residues" evidence="1">
    <location>
        <begin position="305"/>
        <end position="314"/>
    </location>
</feature>
<comment type="caution">
    <text evidence="2">The sequence shown here is derived from an EMBL/GenBank/DDBJ whole genome shotgun (WGS) entry which is preliminary data.</text>
</comment>
<keyword evidence="3" id="KW-1185">Reference proteome</keyword>
<evidence type="ECO:0000313" key="2">
    <source>
        <dbReference type="EMBL" id="VBB18196.1"/>
    </source>
</evidence>
<dbReference type="Proteomes" id="UP000594342">
    <property type="component" value="Unassembled WGS sequence"/>
</dbReference>
<feature type="region of interest" description="Disordered" evidence="1">
    <location>
        <begin position="151"/>
        <end position="180"/>
    </location>
</feature>
<protein>
    <submittedName>
        <fullName evidence="2">Uncharacterized protein</fullName>
    </submittedName>
</protein>
<evidence type="ECO:0000313" key="3">
    <source>
        <dbReference type="Proteomes" id="UP000594342"/>
    </source>
</evidence>
<sequence>MYRFFRVSDKAISASNCLVKPSTRSKISSHFHNSAVSLQLPLVFQNSRHMSAMACHIEPFETDNVFDDYSHPVRTPQENRSFFFRGDDYLYCVADPTHTVYPNSVYGKLRPFNQTVQNAQVTQITQIGQISQGGQVSRRYLAVDSRSYLAPKTPSVPKPTFPPSHPPSIPPKPQNHEEDDCPICVKARTPALALSSPPSPPGGGDGGGGDDWGRDKKYLLSILASYSKIHEFLNNAQRRELMKIDSIGRVLSKRIAENRPYSTVISVLDLKMIGPVRLNNILMFALKSVQSEQRSRQGSGQNKKPKTDSNAEPK</sequence>
<feature type="compositionally biased region" description="Low complexity" evidence="1">
    <location>
        <begin position="291"/>
        <end position="301"/>
    </location>
</feature>
<dbReference type="Gene3D" id="1.10.150.320">
    <property type="entry name" value="Photosystem II 12 kDa extrinsic protein"/>
    <property type="match status" value="1"/>
</dbReference>
<accession>A0A5K0UAS3</accession>
<gene>
    <name evidence="2" type="ORF">YASMINEVIRUS_659</name>
</gene>
<dbReference type="SUPFAM" id="SSF81585">
    <property type="entry name" value="PsbU/PolX domain-like"/>
    <property type="match status" value="1"/>
</dbReference>
<reference evidence="2 3" key="1">
    <citation type="submission" date="2018-10" db="EMBL/GenBank/DDBJ databases">
        <authorList>
            <consortium name="IHU Genomes"/>
        </authorList>
    </citation>
    <scope>NUCLEOTIDE SEQUENCE [LARGE SCALE GENOMIC DNA]</scope>
    <source>
        <strain evidence="2 3">A1</strain>
    </source>
</reference>
<evidence type="ECO:0000256" key="1">
    <source>
        <dbReference type="SAM" id="MobiDB-lite"/>
    </source>
</evidence>
<feature type="region of interest" description="Disordered" evidence="1">
    <location>
        <begin position="192"/>
        <end position="211"/>
    </location>
</feature>
<proteinExistence type="predicted"/>
<name>A0A5K0UAS3_9VIRU</name>
<feature type="compositionally biased region" description="Pro residues" evidence="1">
    <location>
        <begin position="154"/>
        <end position="173"/>
    </location>
</feature>
<dbReference type="EMBL" id="UPSH01000001">
    <property type="protein sequence ID" value="VBB18196.1"/>
    <property type="molecule type" value="Genomic_DNA"/>
</dbReference>